<keyword evidence="3" id="KW-1185">Reference proteome</keyword>
<evidence type="ECO:0000313" key="3">
    <source>
        <dbReference type="Proteomes" id="UP000694557"/>
    </source>
</evidence>
<reference evidence="2" key="2">
    <citation type="submission" date="2025-09" db="UniProtKB">
        <authorList>
            <consortium name="Ensembl"/>
        </authorList>
    </citation>
    <scope>IDENTIFICATION</scope>
</reference>
<reference evidence="2" key="1">
    <citation type="submission" date="2025-08" db="UniProtKB">
        <authorList>
            <consortium name="Ensembl"/>
        </authorList>
    </citation>
    <scope>IDENTIFICATION</scope>
</reference>
<dbReference type="Proteomes" id="UP000694557">
    <property type="component" value="Unassembled WGS sequence"/>
</dbReference>
<feature type="domain" description="Reverse transcriptase" evidence="1">
    <location>
        <begin position="262"/>
        <end position="531"/>
    </location>
</feature>
<protein>
    <recommendedName>
        <fullName evidence="1">Reverse transcriptase domain-containing protein</fullName>
    </recommendedName>
</protein>
<dbReference type="Pfam" id="PF00078">
    <property type="entry name" value="RVT_1"/>
    <property type="match status" value="1"/>
</dbReference>
<name>A0A8C7JCS9_ONCKI</name>
<dbReference type="GeneTree" id="ENSGT01030000234565"/>
<dbReference type="SUPFAM" id="SSF56672">
    <property type="entry name" value="DNA/RNA polymerases"/>
    <property type="match status" value="1"/>
</dbReference>
<dbReference type="PROSITE" id="PS50878">
    <property type="entry name" value="RT_POL"/>
    <property type="match status" value="1"/>
</dbReference>
<dbReference type="Ensembl" id="ENSOKIT00005090440.1">
    <property type="protein sequence ID" value="ENSOKIP00005084633.1"/>
    <property type="gene ID" value="ENSOKIG00005036845.1"/>
</dbReference>
<dbReference type="AlphaFoldDB" id="A0A8C7JCS9"/>
<dbReference type="InterPro" id="IPR000477">
    <property type="entry name" value="RT_dom"/>
</dbReference>
<organism evidence="2 3">
    <name type="scientific">Oncorhynchus kisutch</name>
    <name type="common">Coho salmon</name>
    <name type="synonym">Salmo kisutch</name>
    <dbReference type="NCBI Taxonomy" id="8019"/>
    <lineage>
        <taxon>Eukaryota</taxon>
        <taxon>Metazoa</taxon>
        <taxon>Chordata</taxon>
        <taxon>Craniata</taxon>
        <taxon>Vertebrata</taxon>
        <taxon>Euteleostomi</taxon>
        <taxon>Actinopterygii</taxon>
        <taxon>Neopterygii</taxon>
        <taxon>Teleostei</taxon>
        <taxon>Protacanthopterygii</taxon>
        <taxon>Salmoniformes</taxon>
        <taxon>Salmonidae</taxon>
        <taxon>Salmoninae</taxon>
        <taxon>Oncorhynchus</taxon>
    </lineage>
</organism>
<dbReference type="PANTHER" id="PTHR33332">
    <property type="entry name" value="REVERSE TRANSCRIPTASE DOMAIN-CONTAINING PROTEIN"/>
    <property type="match status" value="1"/>
</dbReference>
<sequence>MGISTKRPPLITVKRSLKHFCEQAFLIDLAGVSWNDIDLIPSVDDAWLFFKSAFLTILNKHAPLKKCRTRNRYSPWFTPDLSALDQHKNILWCSALASNSLRDMQLFREVSNKYTQAVRKAKASFFKQKCASCSTNSKKFWDTVKSMENKSTSSQLPTALRLGNIVTTDKSAIIENFNKPFSTAGHAFHLATPTLVNCPAPSTATRQSPHHFSFTQIQIADVLKELQNLDPYKSAGLDNLDPLFLNLSAEIVATPITSLFNLSFVSSEIPKDWKAAAVIPLFKGGDTLDPNCCRPISILPCLSNVFESQVNKQITDHFESNHTFSAMQSGFRAGHGCTSATLKVLNDIITAIDKRHCCAAVFIDLAKAFDSVNHNILIGRLDSLGFSNDCLAWFTNYFSDRVQFVKSEGLLSGPRTVSMGVPQGSILGPTLFSVYINDVALAAGDSLIHLYADDTILYTSGPSLDTVFTNLQTSFNAIQLSFRGLQLLLNASKTKCMLFNRSLPAPARPSRFTTLDGSDLEYVDNYKYLGV</sequence>
<dbReference type="InterPro" id="IPR043502">
    <property type="entry name" value="DNA/RNA_pol_sf"/>
</dbReference>
<proteinExistence type="predicted"/>
<accession>A0A8C7JCS9</accession>
<evidence type="ECO:0000313" key="2">
    <source>
        <dbReference type="Ensembl" id="ENSOKIP00005084633.1"/>
    </source>
</evidence>
<evidence type="ECO:0000259" key="1">
    <source>
        <dbReference type="PROSITE" id="PS50878"/>
    </source>
</evidence>
<dbReference type="CDD" id="cd01650">
    <property type="entry name" value="RT_nLTR_like"/>
    <property type="match status" value="1"/>
</dbReference>